<comment type="caution">
    <text evidence="8">The sequence shown here is derived from an EMBL/GenBank/DDBJ whole genome shotgun (WGS) entry which is preliminary data.</text>
</comment>
<dbReference type="CDD" id="cd04842">
    <property type="entry name" value="Peptidases_S8_Kp43_protease"/>
    <property type="match status" value="1"/>
</dbReference>
<evidence type="ECO:0000259" key="6">
    <source>
        <dbReference type="Pfam" id="PF00082"/>
    </source>
</evidence>
<dbReference type="PROSITE" id="PS00138">
    <property type="entry name" value="SUBTILASE_SER"/>
    <property type="match status" value="1"/>
</dbReference>
<feature type="domain" description="Peptidase S8/S53" evidence="6">
    <location>
        <begin position="151"/>
        <end position="398"/>
    </location>
</feature>
<keyword evidence="2" id="KW-0732">Signal</keyword>
<organism evidence="8 9">
    <name type="scientific">Chryseobacterium luquanense</name>
    <dbReference type="NCBI Taxonomy" id="2983766"/>
    <lineage>
        <taxon>Bacteria</taxon>
        <taxon>Pseudomonadati</taxon>
        <taxon>Bacteroidota</taxon>
        <taxon>Flavobacteriia</taxon>
        <taxon>Flavobacteriales</taxon>
        <taxon>Weeksellaceae</taxon>
        <taxon>Chryseobacterium group</taxon>
        <taxon>Chryseobacterium</taxon>
    </lineage>
</organism>
<dbReference type="PROSITE" id="PS51892">
    <property type="entry name" value="SUBTILASE"/>
    <property type="match status" value="1"/>
</dbReference>
<dbReference type="InterPro" id="IPR008979">
    <property type="entry name" value="Galactose-bd-like_sf"/>
</dbReference>
<name>A0ABT3Y212_9FLAO</name>
<protein>
    <submittedName>
        <fullName evidence="8">S8 family serine peptidase</fullName>
    </submittedName>
</protein>
<evidence type="ECO:0000256" key="1">
    <source>
        <dbReference type="ARBA" id="ARBA00022670"/>
    </source>
</evidence>
<dbReference type="InterPro" id="IPR023828">
    <property type="entry name" value="Peptidase_S8_Ser-AS"/>
</dbReference>
<feature type="active site" description="Charge relay system" evidence="5">
    <location>
        <position position="126"/>
    </location>
</feature>
<dbReference type="SUPFAM" id="SSF52743">
    <property type="entry name" value="Subtilisin-like"/>
    <property type="match status" value="1"/>
</dbReference>
<keyword evidence="1 5" id="KW-0645">Protease</keyword>
<keyword evidence="9" id="KW-1185">Reference proteome</keyword>
<feature type="domain" description="Secretion system C-terminal sorting" evidence="7">
    <location>
        <begin position="567"/>
        <end position="628"/>
    </location>
</feature>
<dbReference type="InterPro" id="IPR051048">
    <property type="entry name" value="Peptidase_S8/S53_subtilisin"/>
</dbReference>
<evidence type="ECO:0000313" key="8">
    <source>
        <dbReference type="EMBL" id="MCX8532192.1"/>
    </source>
</evidence>
<keyword evidence="3 5" id="KW-0378">Hydrolase</keyword>
<evidence type="ECO:0000256" key="3">
    <source>
        <dbReference type="ARBA" id="ARBA00022801"/>
    </source>
</evidence>
<dbReference type="Pfam" id="PF00082">
    <property type="entry name" value="Peptidase_S8"/>
    <property type="match status" value="1"/>
</dbReference>
<evidence type="ECO:0000256" key="5">
    <source>
        <dbReference type="PROSITE-ProRule" id="PRU01240"/>
    </source>
</evidence>
<evidence type="ECO:0000313" key="9">
    <source>
        <dbReference type="Proteomes" id="UP001070176"/>
    </source>
</evidence>
<dbReference type="InterPro" id="IPR026444">
    <property type="entry name" value="Secre_tail"/>
</dbReference>
<dbReference type="NCBIfam" id="TIGR04183">
    <property type="entry name" value="Por_Secre_tail"/>
    <property type="match status" value="1"/>
</dbReference>
<dbReference type="PANTHER" id="PTHR43399">
    <property type="entry name" value="SUBTILISIN-RELATED"/>
    <property type="match status" value="1"/>
</dbReference>
<dbReference type="PRINTS" id="PR00723">
    <property type="entry name" value="SUBTILISIN"/>
</dbReference>
<dbReference type="InterPro" id="IPR015500">
    <property type="entry name" value="Peptidase_S8_subtilisin-rel"/>
</dbReference>
<evidence type="ECO:0000256" key="4">
    <source>
        <dbReference type="ARBA" id="ARBA00022825"/>
    </source>
</evidence>
<reference evidence="8" key="1">
    <citation type="submission" date="2022-10" db="EMBL/GenBank/DDBJ databases">
        <title>Chryseobacterium sp. nov., a novel bacterial species.</title>
        <authorList>
            <person name="Cao Y."/>
        </authorList>
    </citation>
    <scope>NUCLEOTIDE SEQUENCE</scope>
    <source>
        <strain evidence="8">KC 927</strain>
    </source>
</reference>
<accession>A0ABT3Y212</accession>
<dbReference type="InterPro" id="IPR034058">
    <property type="entry name" value="TagA/B/C/D_pept_dom"/>
</dbReference>
<dbReference type="Pfam" id="PF18962">
    <property type="entry name" value="Por_Secre_tail"/>
    <property type="match status" value="1"/>
</dbReference>
<dbReference type="RefSeq" id="WP_267280777.1">
    <property type="nucleotide sequence ID" value="NZ_JAOVZV010000005.1"/>
</dbReference>
<dbReference type="PANTHER" id="PTHR43399:SF5">
    <property type="entry name" value="PEPTIDASE S8 FAMILY WITH PROTEASE-ASSOCIATED DOMAIN"/>
    <property type="match status" value="1"/>
</dbReference>
<evidence type="ECO:0000259" key="7">
    <source>
        <dbReference type="Pfam" id="PF18962"/>
    </source>
</evidence>
<dbReference type="Proteomes" id="UP001070176">
    <property type="component" value="Unassembled WGS sequence"/>
</dbReference>
<sequence length="637" mass="68786">MKKVYFLIMLLPAFCFSQTAEERRKIAEQSDKYGNAVLLAELEKDENARLLRVENYLKQHPETNKITKFGVSGIKELKDVSANGDLLYVKTYNQGAAITARASSLYSGGSLGLNIQGQNMIAGIWDGGSVRTTHQEFLQGMFSKVNAIDGAAVADHATHVGGTIVASGVVPQVRGLAFNAGLSSYNWTNDISEMTTEASGGMVVSNHSYGPALSNDNQIWFLGAYASDARQVDALCFNNPFYLPVFAAGNNRNDVDPPYSTQQMTKLGYDMIAGDAIAKNVMTVAAVQNVANYTGPSSVIMSSFSSYGPTDDGRIKPDISMKGVNVVSTRSSSDTAIGSDSGTSMAAPGVTGVVLLLQQYYNQLYSNYMRAATVKGLILHTADEAGINDGPDYAYGWGLINAENAAKIIRDKNLSSNRTIIEENTLLNNATYTKSISASGSQSLKVSISWTDPQYQNVNVSEIDPTTKYLVNDLDLKITAANGTVYYPWKLQGMSSPSSAATRNSTNDVDNFERVDISLPAGNYTISVTHKGSLSGGSQKFSLIASGSNISNLSTNENSLKSDKIEMFPNPASDWINLSNTKGVDATVIILDASGKLVKKEILQNSRVSVRELVKGNYILLYSDNKNIEKSFKFIKL</sequence>
<keyword evidence="4 5" id="KW-0720">Serine protease</keyword>
<dbReference type="SUPFAM" id="SSF49785">
    <property type="entry name" value="Galactose-binding domain-like"/>
    <property type="match status" value="1"/>
</dbReference>
<dbReference type="Gene3D" id="3.40.50.200">
    <property type="entry name" value="Peptidase S8/S53 domain"/>
    <property type="match status" value="1"/>
</dbReference>
<dbReference type="EMBL" id="JAOVZV010000005">
    <property type="protein sequence ID" value="MCX8532192.1"/>
    <property type="molecule type" value="Genomic_DNA"/>
</dbReference>
<dbReference type="InterPro" id="IPR000209">
    <property type="entry name" value="Peptidase_S8/S53_dom"/>
</dbReference>
<evidence type="ECO:0000256" key="2">
    <source>
        <dbReference type="ARBA" id="ARBA00022729"/>
    </source>
</evidence>
<feature type="active site" description="Charge relay system" evidence="5">
    <location>
        <position position="156"/>
    </location>
</feature>
<feature type="active site" description="Charge relay system" evidence="5">
    <location>
        <position position="344"/>
    </location>
</feature>
<comment type="similarity">
    <text evidence="5">Belongs to the peptidase S8 family.</text>
</comment>
<proteinExistence type="inferred from homology"/>
<dbReference type="Gene3D" id="2.60.120.380">
    <property type="match status" value="1"/>
</dbReference>
<gene>
    <name evidence="8" type="ORF">OEA66_07510</name>
</gene>
<dbReference type="InterPro" id="IPR036852">
    <property type="entry name" value="Peptidase_S8/S53_dom_sf"/>
</dbReference>